<sequence>MNKLRDKAGYDVVVVGFGPSGAVAAALLGQSGIRTLVVDRSHEVYPKPRAIALDHEIMRVFQNLGLADAIAPHCEPFTPSEYYGVDGQLIKRLATVEPPYPLGHTPSMVFSQPPVEAALRRHVESLPAVTVALGWRFTGVEQDGDGATVRMENSEGTALSVRARYVIGCDGASSSVREAAGITLEDLEFDEPWLVVDVQVNERGLAKLPTTSVQYCEPGRPCTYVIGPGNHRRWEISLLPGEDPAYMATEEGAWSVLRRWIGPEDATLWRQASYRFHALVASEWRNGRVFIAGDAAHQQPPFLGQGMCQGVRDAANLAWKLRTVLAGDATGPAAEALLDTYRVERREHVRRLTTRIKEIGAVICERDPAAARARDAALIDAAGGAIKTVPRQDIIPPLSGGLLARGGGSGTGKLFPQPRVSGPTGPLLLDELAGSGWRIVTNRRIAHLPEEILALAEHVGIVVSIPPEEVAFSSGPYWMQARELDGVLAGWFARHGCCAALVRPDHYVYGVANSGQALRDLVAGLGDTLDLRIP</sequence>
<dbReference type="EMBL" id="JANUGU010000001">
    <property type="protein sequence ID" value="MCS0656824.1"/>
    <property type="molecule type" value="Genomic_DNA"/>
</dbReference>
<dbReference type="RefSeq" id="WP_258809999.1">
    <property type="nucleotide sequence ID" value="NZ_JANUGU010000001.1"/>
</dbReference>
<dbReference type="PRINTS" id="PR00420">
    <property type="entry name" value="RNGMNOXGNASE"/>
</dbReference>
<keyword evidence="1 3" id="KW-0560">Oxidoreductase</keyword>
<reference evidence="3 4" key="1">
    <citation type="submission" date="2022-08" db="EMBL/GenBank/DDBJ databases">
        <title>Reclassification of Massilia species as members of the genera Telluria, Duganella, Pseudoduganella, Mokoshia gen. nov. and Zemynaea gen. nov. using orthogonal and non-orthogonal genome-based approaches.</title>
        <authorList>
            <person name="Bowman J.P."/>
        </authorList>
    </citation>
    <scope>NUCLEOTIDE SEQUENCE [LARGE SCALE GENOMIC DNA]</scope>
    <source>
        <strain evidence="3 4">JCM 31606</strain>
    </source>
</reference>
<dbReference type="Gene3D" id="3.30.70.2450">
    <property type="match status" value="1"/>
</dbReference>
<dbReference type="Pfam" id="PF01494">
    <property type="entry name" value="FAD_binding_3"/>
    <property type="match status" value="1"/>
</dbReference>
<keyword evidence="4" id="KW-1185">Reference proteome</keyword>
<evidence type="ECO:0000313" key="3">
    <source>
        <dbReference type="EMBL" id="MCS0656824.1"/>
    </source>
</evidence>
<accession>A0ABT2CSL7</accession>
<dbReference type="InterPro" id="IPR036188">
    <property type="entry name" value="FAD/NAD-bd_sf"/>
</dbReference>
<name>A0ABT2CSL7_9BURK</name>
<dbReference type="InterPro" id="IPR002938">
    <property type="entry name" value="FAD-bd"/>
</dbReference>
<dbReference type="PANTHER" id="PTHR43476">
    <property type="entry name" value="3-(3-HYDROXY-PHENYL)PROPIONATE/3-HYDROXYCINNAMIC ACID HYDROXYLASE"/>
    <property type="match status" value="1"/>
</dbReference>
<gene>
    <name evidence="3" type="ORF">NX778_01960</name>
</gene>
<evidence type="ECO:0000256" key="1">
    <source>
        <dbReference type="ARBA" id="ARBA00023002"/>
    </source>
</evidence>
<dbReference type="Gene3D" id="3.50.50.60">
    <property type="entry name" value="FAD/NAD(P)-binding domain"/>
    <property type="match status" value="1"/>
</dbReference>
<proteinExistence type="predicted"/>
<dbReference type="Proteomes" id="UP001204621">
    <property type="component" value="Unassembled WGS sequence"/>
</dbReference>
<evidence type="ECO:0000259" key="2">
    <source>
        <dbReference type="Pfam" id="PF01494"/>
    </source>
</evidence>
<organism evidence="3 4">
    <name type="scientific">Massilia terrae</name>
    <dbReference type="NCBI Taxonomy" id="1811224"/>
    <lineage>
        <taxon>Bacteria</taxon>
        <taxon>Pseudomonadati</taxon>
        <taxon>Pseudomonadota</taxon>
        <taxon>Betaproteobacteria</taxon>
        <taxon>Burkholderiales</taxon>
        <taxon>Oxalobacteraceae</taxon>
        <taxon>Telluria group</taxon>
        <taxon>Massilia</taxon>
    </lineage>
</organism>
<protein>
    <submittedName>
        <fullName evidence="3">Bifunctional 3-(3-hydroxy-phenyl)propionate/3-hydroxycinnamic acid hydroxylase</fullName>
        <ecNumber evidence="3">1.14.13.127</ecNumber>
    </submittedName>
</protein>
<dbReference type="InterPro" id="IPR050631">
    <property type="entry name" value="PheA/TfdB_FAD_monoxygenase"/>
</dbReference>
<evidence type="ECO:0000313" key="4">
    <source>
        <dbReference type="Proteomes" id="UP001204621"/>
    </source>
</evidence>
<dbReference type="PANTHER" id="PTHR43476:SF3">
    <property type="entry name" value="FAD-BINDING MONOOXYGENASE"/>
    <property type="match status" value="1"/>
</dbReference>
<dbReference type="NCBIfam" id="NF004829">
    <property type="entry name" value="PRK06183.1-3"/>
    <property type="match status" value="1"/>
</dbReference>
<dbReference type="EC" id="1.14.13.127" evidence="3"/>
<feature type="domain" description="FAD-binding" evidence="2">
    <location>
        <begin position="10"/>
        <end position="354"/>
    </location>
</feature>
<comment type="caution">
    <text evidence="3">The sequence shown here is derived from an EMBL/GenBank/DDBJ whole genome shotgun (WGS) entry which is preliminary data.</text>
</comment>
<dbReference type="SUPFAM" id="SSF51905">
    <property type="entry name" value="FAD/NAD(P)-binding domain"/>
    <property type="match status" value="1"/>
</dbReference>
<dbReference type="GO" id="GO:0008688">
    <property type="term" value="F:3-(3-hydroxyphenyl)propionate hydroxylase activity"/>
    <property type="evidence" value="ECO:0007669"/>
    <property type="project" value="UniProtKB-EC"/>
</dbReference>